<proteinExistence type="predicted"/>
<keyword evidence="2" id="KW-1185">Reference proteome</keyword>
<dbReference type="EMBL" id="JBHSYQ010000003">
    <property type="protein sequence ID" value="MFC6997908.1"/>
    <property type="molecule type" value="Genomic_DNA"/>
</dbReference>
<gene>
    <name evidence="1" type="ORF">ACFQHR_09730</name>
</gene>
<reference evidence="2" key="1">
    <citation type="journal article" date="2019" name="Int. J. Syst. Evol. Microbiol.">
        <title>The Global Catalogue of Microorganisms (GCM) 10K type strain sequencing project: providing services to taxonomists for standard genome sequencing and annotation.</title>
        <authorList>
            <consortium name="The Broad Institute Genomics Platform"/>
            <consortium name="The Broad Institute Genome Sequencing Center for Infectious Disease"/>
            <person name="Wu L."/>
            <person name="Ma J."/>
        </authorList>
    </citation>
    <scope>NUCLEOTIDE SEQUENCE [LARGE SCALE GENOMIC DNA]</scope>
    <source>
        <strain evidence="2">CGMCC 4.7393</strain>
    </source>
</reference>
<dbReference type="Proteomes" id="UP001596405">
    <property type="component" value="Unassembled WGS sequence"/>
</dbReference>
<protein>
    <submittedName>
        <fullName evidence="1">Uncharacterized protein</fullName>
    </submittedName>
</protein>
<evidence type="ECO:0000313" key="2">
    <source>
        <dbReference type="Proteomes" id="UP001596405"/>
    </source>
</evidence>
<organism evidence="1 2">
    <name type="scientific">Rufibacter roseus</name>
    <dbReference type="NCBI Taxonomy" id="1567108"/>
    <lineage>
        <taxon>Bacteria</taxon>
        <taxon>Pseudomonadati</taxon>
        <taxon>Bacteroidota</taxon>
        <taxon>Cytophagia</taxon>
        <taxon>Cytophagales</taxon>
        <taxon>Hymenobacteraceae</taxon>
        <taxon>Rufibacter</taxon>
    </lineage>
</organism>
<evidence type="ECO:0000313" key="1">
    <source>
        <dbReference type="EMBL" id="MFC6997908.1"/>
    </source>
</evidence>
<accession>A0ABW2DMW7</accession>
<comment type="caution">
    <text evidence="1">The sequence shown here is derived from an EMBL/GenBank/DDBJ whole genome shotgun (WGS) entry which is preliminary data.</text>
</comment>
<dbReference type="RefSeq" id="WP_161486769.1">
    <property type="nucleotide sequence ID" value="NZ_JBHSYQ010000003.1"/>
</dbReference>
<sequence>MIYGIAIRYKIPLFNPLAIVSPSSPLDASTEALHIAHCASAEVEMKQNNSNSPKLANQTLYFLFIILTQ</sequence>
<name>A0ABW2DMW7_9BACT</name>